<dbReference type="Gene3D" id="3.30.460.10">
    <property type="entry name" value="Beta Polymerase, domain 2"/>
    <property type="match status" value="1"/>
</dbReference>
<evidence type="ECO:0000256" key="6">
    <source>
        <dbReference type="ARBA" id="ARBA00022741"/>
    </source>
</evidence>
<evidence type="ECO:0000313" key="14">
    <source>
        <dbReference type="EMBL" id="MBA2779872.1"/>
    </source>
</evidence>
<evidence type="ECO:0000256" key="7">
    <source>
        <dbReference type="ARBA" id="ARBA00022800"/>
    </source>
</evidence>
<dbReference type="EMBL" id="JABFUB010000007">
    <property type="protein sequence ID" value="MCG6662006.1"/>
    <property type="molecule type" value="Genomic_DNA"/>
</dbReference>
<dbReference type="PANTHER" id="PTHR47545">
    <property type="entry name" value="MULTIFUNCTIONAL CCA PROTEIN"/>
    <property type="match status" value="1"/>
</dbReference>
<keyword evidence="5" id="KW-0479">Metal-binding</keyword>
<protein>
    <submittedName>
        <fullName evidence="14">Polynucleotide adenylyltransferase</fullName>
    </submittedName>
</protein>
<evidence type="ECO:0000256" key="10">
    <source>
        <dbReference type="ARBA" id="ARBA00022884"/>
    </source>
</evidence>
<evidence type="ECO:0000313" key="16">
    <source>
        <dbReference type="Proteomes" id="UP000518091"/>
    </source>
</evidence>
<evidence type="ECO:0000256" key="11">
    <source>
        <dbReference type="RuleBase" id="RU003953"/>
    </source>
</evidence>
<feature type="domain" description="tRNA nucleotidyltransferase/poly(A) polymerase RNA and SrmB- binding" evidence="13">
    <location>
        <begin position="160"/>
        <end position="223"/>
    </location>
</feature>
<dbReference type="PANTHER" id="PTHR47545:SF1">
    <property type="entry name" value="MULTIFUNCTIONAL CCA PROTEIN"/>
    <property type="match status" value="1"/>
</dbReference>
<keyword evidence="8" id="KW-0067">ATP-binding</keyword>
<dbReference type="EMBL" id="JACEFT010000017">
    <property type="protein sequence ID" value="MBA2779872.1"/>
    <property type="molecule type" value="Genomic_DNA"/>
</dbReference>
<keyword evidence="7" id="KW-0692">RNA repair</keyword>
<dbReference type="RefSeq" id="WP_181515347.1">
    <property type="nucleotide sequence ID" value="NZ_JABFUB010000007.1"/>
</dbReference>
<sequence length="377" mass="42562">MSAPRDRLTEGLSIYRVGGAVRDARLGWPTVDTDWVVVGATPAEMQRRGFKPVGRDFPVFLHPVTHEEYALARTERKSGHGYTGFEVHASPDVTLEEDLARRDLTINAMAETPEGELVDPYGGLDDLQARVLRHVSPAFVEDPLRVLRVARFLARYSRLGFDIADETRALMRELAESGELAHLVAERVWTETEKALGEPAPAVYFRTLHDCAALGELMPELDDTTLSPALERLEHLPSGLADEALPRWRWARLVEHLDEAKRETLAERLRLPRSYRDLGRQAALTRELRERGDIDAEAVQRWLDGIDAWRRSERVLPLLALLERDAPELAQRLERAWVAVSQLEAKSLVAEGYRGGKLGEELARRRRTIIEAELGTP</sequence>
<gene>
    <name evidence="14" type="ORF">H1D44_13300</name>
    <name evidence="15" type="ORF">HOP48_10645</name>
</gene>
<organism evidence="14 16">
    <name type="scientific">Billgrantia kenyensis</name>
    <dbReference type="NCBI Taxonomy" id="321266"/>
    <lineage>
        <taxon>Bacteria</taxon>
        <taxon>Pseudomonadati</taxon>
        <taxon>Pseudomonadota</taxon>
        <taxon>Gammaproteobacteria</taxon>
        <taxon>Oceanospirillales</taxon>
        <taxon>Halomonadaceae</taxon>
        <taxon>Billgrantia</taxon>
    </lineage>
</organism>
<comment type="similarity">
    <text evidence="11">Belongs to the tRNA nucleotidyltransferase/poly(A) polymerase family.</text>
</comment>
<dbReference type="GO" id="GO:0005524">
    <property type="term" value="F:ATP binding"/>
    <property type="evidence" value="ECO:0007669"/>
    <property type="project" value="UniProtKB-KW"/>
</dbReference>
<reference evidence="14 16" key="2">
    <citation type="submission" date="2020-07" db="EMBL/GenBank/DDBJ databases">
        <title>Identification of Halomonas strains.</title>
        <authorList>
            <person name="Xiao Z."/>
            <person name="Shen J."/>
        </authorList>
    </citation>
    <scope>NUCLEOTIDE SEQUENCE [LARGE SCALE GENOMIC DNA]</scope>
    <source>
        <strain evidence="14 16">DSM 17331</strain>
    </source>
</reference>
<keyword evidence="10 11" id="KW-0694">RNA-binding</keyword>
<evidence type="ECO:0000256" key="5">
    <source>
        <dbReference type="ARBA" id="ARBA00022723"/>
    </source>
</evidence>
<dbReference type="Proteomes" id="UP000814353">
    <property type="component" value="Unassembled WGS sequence"/>
</dbReference>
<proteinExistence type="inferred from homology"/>
<dbReference type="Proteomes" id="UP000518091">
    <property type="component" value="Unassembled WGS sequence"/>
</dbReference>
<comment type="caution">
    <text evidence="14">The sequence shown here is derived from an EMBL/GenBank/DDBJ whole genome shotgun (WGS) entry which is preliminary data.</text>
</comment>
<evidence type="ECO:0000259" key="13">
    <source>
        <dbReference type="Pfam" id="PF12627"/>
    </source>
</evidence>
<dbReference type="InterPro" id="IPR032828">
    <property type="entry name" value="PolyA_RNA-bd"/>
</dbReference>
<dbReference type="AlphaFoldDB" id="A0A7V9W2I3"/>
<evidence type="ECO:0000256" key="2">
    <source>
        <dbReference type="ARBA" id="ARBA00022679"/>
    </source>
</evidence>
<evidence type="ECO:0000256" key="1">
    <source>
        <dbReference type="ARBA" id="ARBA00001946"/>
    </source>
</evidence>
<dbReference type="SUPFAM" id="SSF81891">
    <property type="entry name" value="Poly A polymerase C-terminal region-like"/>
    <property type="match status" value="1"/>
</dbReference>
<dbReference type="InterPro" id="IPR050124">
    <property type="entry name" value="tRNA_CCA-adding_enzyme"/>
</dbReference>
<reference evidence="15 17" key="1">
    <citation type="submission" date="2020-05" db="EMBL/GenBank/DDBJ databases">
        <title>Comparative genomic analysis of denitrifying bacteria from Halomonas genus.</title>
        <authorList>
            <person name="Wang L."/>
            <person name="Shao Z."/>
        </authorList>
    </citation>
    <scope>NUCLEOTIDE SEQUENCE [LARGE SCALE GENOMIC DNA]</scope>
    <source>
        <strain evidence="15 17">DSM 17331</strain>
    </source>
</reference>
<dbReference type="Pfam" id="PF01743">
    <property type="entry name" value="PolyA_pol"/>
    <property type="match status" value="1"/>
</dbReference>
<feature type="domain" description="Poly A polymerase head" evidence="12">
    <location>
        <begin position="15"/>
        <end position="133"/>
    </location>
</feature>
<comment type="cofactor">
    <cofactor evidence="1">
        <name>Mg(2+)</name>
        <dbReference type="ChEBI" id="CHEBI:18420"/>
    </cofactor>
</comment>
<dbReference type="GO" id="GO:0001680">
    <property type="term" value="P:tRNA 3'-terminal CCA addition"/>
    <property type="evidence" value="ECO:0007669"/>
    <property type="project" value="InterPro"/>
</dbReference>
<evidence type="ECO:0000256" key="9">
    <source>
        <dbReference type="ARBA" id="ARBA00022842"/>
    </source>
</evidence>
<evidence type="ECO:0000256" key="3">
    <source>
        <dbReference type="ARBA" id="ARBA00022694"/>
    </source>
</evidence>
<name>A0A7V9W2I3_9GAMM</name>
<dbReference type="InterPro" id="IPR002646">
    <property type="entry name" value="PolA_pol_head_dom"/>
</dbReference>
<dbReference type="Gene3D" id="1.10.3090.10">
    <property type="entry name" value="cca-adding enzyme, domain 2"/>
    <property type="match status" value="1"/>
</dbReference>
<dbReference type="GO" id="GO:0003723">
    <property type="term" value="F:RNA binding"/>
    <property type="evidence" value="ECO:0007669"/>
    <property type="project" value="UniProtKB-KW"/>
</dbReference>
<dbReference type="PIRSF" id="PIRSF000813">
    <property type="entry name" value="CCA_bact"/>
    <property type="match status" value="1"/>
</dbReference>
<evidence type="ECO:0000256" key="4">
    <source>
        <dbReference type="ARBA" id="ARBA00022695"/>
    </source>
</evidence>
<dbReference type="GO" id="GO:0046872">
    <property type="term" value="F:metal ion binding"/>
    <property type="evidence" value="ECO:0007669"/>
    <property type="project" value="UniProtKB-KW"/>
</dbReference>
<accession>A0A7V9W2I3</accession>
<evidence type="ECO:0000259" key="12">
    <source>
        <dbReference type="Pfam" id="PF01743"/>
    </source>
</evidence>
<dbReference type="InterPro" id="IPR043519">
    <property type="entry name" value="NT_sf"/>
</dbReference>
<keyword evidence="3" id="KW-0819">tRNA processing</keyword>
<dbReference type="InterPro" id="IPR012006">
    <property type="entry name" value="CCA_bact"/>
</dbReference>
<dbReference type="GO" id="GO:0042245">
    <property type="term" value="P:RNA repair"/>
    <property type="evidence" value="ECO:0007669"/>
    <property type="project" value="UniProtKB-KW"/>
</dbReference>
<keyword evidence="9" id="KW-0460">Magnesium</keyword>
<keyword evidence="2 11" id="KW-0808">Transferase</keyword>
<dbReference type="GO" id="GO:0004810">
    <property type="term" value="F:CCA tRNA nucleotidyltransferase activity"/>
    <property type="evidence" value="ECO:0007669"/>
    <property type="project" value="InterPro"/>
</dbReference>
<evidence type="ECO:0000313" key="15">
    <source>
        <dbReference type="EMBL" id="MCG6662006.1"/>
    </source>
</evidence>
<dbReference type="Pfam" id="PF12627">
    <property type="entry name" value="PolyA_pol_RNAbd"/>
    <property type="match status" value="1"/>
</dbReference>
<evidence type="ECO:0000313" key="17">
    <source>
        <dbReference type="Proteomes" id="UP000814353"/>
    </source>
</evidence>
<keyword evidence="4 14" id="KW-0548">Nucleotidyltransferase</keyword>
<evidence type="ECO:0000256" key="8">
    <source>
        <dbReference type="ARBA" id="ARBA00022840"/>
    </source>
</evidence>
<dbReference type="SUPFAM" id="SSF81301">
    <property type="entry name" value="Nucleotidyltransferase"/>
    <property type="match status" value="1"/>
</dbReference>
<keyword evidence="6" id="KW-0547">Nucleotide-binding</keyword>
<keyword evidence="17" id="KW-1185">Reference proteome</keyword>